<dbReference type="InterPro" id="IPR036291">
    <property type="entry name" value="NAD(P)-bd_dom_sf"/>
</dbReference>
<evidence type="ECO:0000259" key="2">
    <source>
        <dbReference type="Pfam" id="PF01370"/>
    </source>
</evidence>
<keyword evidence="4" id="KW-1185">Reference proteome</keyword>
<dbReference type="EMBL" id="BKZW01000003">
    <property type="protein sequence ID" value="GER90864.1"/>
    <property type="molecule type" value="Genomic_DNA"/>
</dbReference>
<dbReference type="PANTHER" id="PTHR43245">
    <property type="entry name" value="BIFUNCTIONAL POLYMYXIN RESISTANCE PROTEIN ARNA"/>
    <property type="match status" value="1"/>
</dbReference>
<dbReference type="AlphaFoldDB" id="A0A5J4KNG8"/>
<accession>A0A5J4KNG8</accession>
<protein>
    <recommendedName>
        <fullName evidence="2">NAD-dependent epimerase/dehydratase domain-containing protein</fullName>
    </recommendedName>
</protein>
<dbReference type="InterPro" id="IPR001509">
    <property type="entry name" value="Epimerase_deHydtase"/>
</dbReference>
<gene>
    <name evidence="3" type="ORF">KDW_50260</name>
</gene>
<dbReference type="Pfam" id="PF01370">
    <property type="entry name" value="Epimerase"/>
    <property type="match status" value="1"/>
</dbReference>
<feature type="region of interest" description="Disordered" evidence="1">
    <location>
        <begin position="310"/>
        <end position="333"/>
    </location>
</feature>
<evidence type="ECO:0000313" key="3">
    <source>
        <dbReference type="EMBL" id="GER90864.1"/>
    </source>
</evidence>
<name>A0A5J4KNG8_9CHLR</name>
<evidence type="ECO:0000313" key="4">
    <source>
        <dbReference type="Proteomes" id="UP000326912"/>
    </source>
</evidence>
<dbReference type="InterPro" id="IPR050177">
    <property type="entry name" value="Lipid_A_modif_metabolic_enz"/>
</dbReference>
<dbReference type="Gene3D" id="3.40.50.720">
    <property type="entry name" value="NAD(P)-binding Rossmann-like Domain"/>
    <property type="match status" value="1"/>
</dbReference>
<sequence length="333" mass="36866">MKILILGGTVFLGRHLVDAALARGHEVTLFHRGIHGKELFPEVEHVYGDRTKDLSALEGREWDAVIDTCGQHPKHVRSSARLLSQAVKHYTFISSISVYAEFPQPGMDETAPVGRLTPEQLASTENSATPSMEFYGQLKALCEEAAEEEMPGRVCNVRPGLIVGPYDVSDRFTYWPGRVARGGEIVAPGSPDNQIQFIDVRDLAEWVLHVAETGLTGVYNATGPAEVLTMQQLLEECKTVSGGDASFTWLDDDFLTRHEVGSWMEMPLWIPASEGMPGFLSTNIQRALNAGLTFRPLVTTIRDTLAWDRTRPPGERRTGLKPEREAELLAMKP</sequence>
<proteinExistence type="predicted"/>
<feature type="compositionally biased region" description="Basic and acidic residues" evidence="1">
    <location>
        <begin position="310"/>
        <end position="327"/>
    </location>
</feature>
<reference evidence="3 4" key="1">
    <citation type="submission" date="2019-10" db="EMBL/GenBank/DDBJ databases">
        <title>Dictyobacter vulcani sp. nov., within the class Ktedonobacteria, isolated from soil of volcanic Mt. Zao.</title>
        <authorList>
            <person name="Zheng Y."/>
            <person name="Wang C.M."/>
            <person name="Sakai Y."/>
            <person name="Abe K."/>
            <person name="Yokota A."/>
            <person name="Yabe S."/>
        </authorList>
    </citation>
    <scope>NUCLEOTIDE SEQUENCE [LARGE SCALE GENOMIC DNA]</scope>
    <source>
        <strain evidence="3 4">W12</strain>
    </source>
</reference>
<dbReference type="RefSeq" id="WP_151758580.1">
    <property type="nucleotide sequence ID" value="NZ_BKZW01000003.1"/>
</dbReference>
<organism evidence="3 4">
    <name type="scientific">Dictyobacter vulcani</name>
    <dbReference type="NCBI Taxonomy" id="2607529"/>
    <lineage>
        <taxon>Bacteria</taxon>
        <taxon>Bacillati</taxon>
        <taxon>Chloroflexota</taxon>
        <taxon>Ktedonobacteria</taxon>
        <taxon>Ktedonobacterales</taxon>
        <taxon>Dictyobacteraceae</taxon>
        <taxon>Dictyobacter</taxon>
    </lineage>
</organism>
<dbReference type="PANTHER" id="PTHR43245:SF13">
    <property type="entry name" value="UDP-D-APIOSE_UDP-D-XYLOSE SYNTHASE 2"/>
    <property type="match status" value="1"/>
</dbReference>
<feature type="domain" description="NAD-dependent epimerase/dehydratase" evidence="2">
    <location>
        <begin position="3"/>
        <end position="220"/>
    </location>
</feature>
<comment type="caution">
    <text evidence="3">The sequence shown here is derived from an EMBL/GenBank/DDBJ whole genome shotgun (WGS) entry which is preliminary data.</text>
</comment>
<evidence type="ECO:0000256" key="1">
    <source>
        <dbReference type="SAM" id="MobiDB-lite"/>
    </source>
</evidence>
<dbReference type="SUPFAM" id="SSF51735">
    <property type="entry name" value="NAD(P)-binding Rossmann-fold domains"/>
    <property type="match status" value="1"/>
</dbReference>
<dbReference type="Proteomes" id="UP000326912">
    <property type="component" value="Unassembled WGS sequence"/>
</dbReference>